<dbReference type="GO" id="GO:0004252">
    <property type="term" value="F:serine-type endopeptidase activity"/>
    <property type="evidence" value="ECO:0007669"/>
    <property type="project" value="InterPro"/>
</dbReference>
<dbReference type="InterPro" id="IPR018114">
    <property type="entry name" value="TRYPSIN_HIS"/>
</dbReference>
<dbReference type="PANTHER" id="PTHR24252">
    <property type="entry name" value="ACROSIN-RELATED"/>
    <property type="match status" value="1"/>
</dbReference>
<evidence type="ECO:0000313" key="6">
    <source>
        <dbReference type="Proteomes" id="UP000053825"/>
    </source>
</evidence>
<dbReference type="InterPro" id="IPR043504">
    <property type="entry name" value="Peptidase_S1_PA_chymotrypsin"/>
</dbReference>
<keyword evidence="3" id="KW-0645">Protease</keyword>
<dbReference type="AlphaFoldDB" id="A0A0L7R815"/>
<dbReference type="InterPro" id="IPR001254">
    <property type="entry name" value="Trypsin_dom"/>
</dbReference>
<dbReference type="InterPro" id="IPR009003">
    <property type="entry name" value="Peptidase_S1_PA"/>
</dbReference>
<proteinExistence type="inferred from homology"/>
<feature type="domain" description="Peptidase S1" evidence="4">
    <location>
        <begin position="23"/>
        <end position="349"/>
    </location>
</feature>
<evidence type="ECO:0000259" key="4">
    <source>
        <dbReference type="PROSITE" id="PS50240"/>
    </source>
</evidence>
<comment type="similarity">
    <text evidence="2">Belongs to the peptidase S1 family. CLIP subfamily.</text>
</comment>
<dbReference type="EMBL" id="KQ414637">
    <property type="protein sequence ID" value="KOC66973.1"/>
    <property type="molecule type" value="Genomic_DNA"/>
</dbReference>
<dbReference type="PROSITE" id="PS50240">
    <property type="entry name" value="TRYPSIN_DOM"/>
    <property type="match status" value="1"/>
</dbReference>
<dbReference type="PROSITE" id="PS00134">
    <property type="entry name" value="TRYPSIN_HIS"/>
    <property type="match status" value="1"/>
</dbReference>
<dbReference type="PANTHER" id="PTHR24252:SF7">
    <property type="entry name" value="HYALIN"/>
    <property type="match status" value="1"/>
</dbReference>
<dbReference type="Proteomes" id="UP000053825">
    <property type="component" value="Unassembled WGS sequence"/>
</dbReference>
<reference evidence="5 6" key="1">
    <citation type="submission" date="2015-07" db="EMBL/GenBank/DDBJ databases">
        <title>The genome of Habropoda laboriosa.</title>
        <authorList>
            <person name="Pan H."/>
            <person name="Kapheim K."/>
        </authorList>
    </citation>
    <scope>NUCLEOTIDE SEQUENCE [LARGE SCALE GENOMIC DNA]</scope>
    <source>
        <strain evidence="5">0110345459</strain>
    </source>
</reference>
<accession>A0A0L7R815</accession>
<organism evidence="5 6">
    <name type="scientific">Habropoda laboriosa</name>
    <dbReference type="NCBI Taxonomy" id="597456"/>
    <lineage>
        <taxon>Eukaryota</taxon>
        <taxon>Metazoa</taxon>
        <taxon>Ecdysozoa</taxon>
        <taxon>Arthropoda</taxon>
        <taxon>Hexapoda</taxon>
        <taxon>Insecta</taxon>
        <taxon>Pterygota</taxon>
        <taxon>Neoptera</taxon>
        <taxon>Endopterygota</taxon>
        <taxon>Hymenoptera</taxon>
        <taxon>Apocrita</taxon>
        <taxon>Aculeata</taxon>
        <taxon>Apoidea</taxon>
        <taxon>Anthophila</taxon>
        <taxon>Apidae</taxon>
        <taxon>Habropoda</taxon>
    </lineage>
</organism>
<evidence type="ECO:0000256" key="1">
    <source>
        <dbReference type="ARBA" id="ARBA00023157"/>
    </source>
</evidence>
<dbReference type="STRING" id="597456.A0A0L7R815"/>
<keyword evidence="1" id="KW-1015">Disulfide bond</keyword>
<sequence length="352" mass="38743">MLAITVADVPCGQGRIGTRTARLVGGQNAIPHEFPWMVSISRKGGHFCGGTLLNSRFVLTAAHCLCSGASVIPTGQLRVSLGEYNLKGPEVPASREERVARAILHPGHKCGRYVDDIALLEFARPIAWSESVKPACLPVATGKPGYSAFGGELAKAAGWGWFGEDRSKYSLWRAPESRSNSTNIQFLTKCKFQFHLFPDTTKNHPKYFINTNTLLEQIDKREYRKKPLGKDPSVKSYLSFNVIDNHKRADVLQKVEVRVIENSVCREWYASQGKSTRVESKQMCAGHEEGGRDSCWGDSGGPLMIGSHPSDNVMVVGVVSSGVGCARPRLPGVYTRVSEYIPWITQHVLSVR</sequence>
<dbReference type="SUPFAM" id="SSF50494">
    <property type="entry name" value="Trypsin-like serine proteases"/>
    <property type="match status" value="1"/>
</dbReference>
<dbReference type="InterPro" id="IPR033116">
    <property type="entry name" value="TRYPSIN_SER"/>
</dbReference>
<dbReference type="CDD" id="cd00190">
    <property type="entry name" value="Tryp_SPc"/>
    <property type="match status" value="1"/>
</dbReference>
<dbReference type="FunFam" id="2.40.10.10:FF:000002">
    <property type="entry name" value="Transmembrane protease serine"/>
    <property type="match status" value="1"/>
</dbReference>
<keyword evidence="3" id="KW-0720">Serine protease</keyword>
<dbReference type="PROSITE" id="PS00135">
    <property type="entry name" value="TRYPSIN_SER"/>
    <property type="match status" value="1"/>
</dbReference>
<dbReference type="Gene3D" id="2.40.10.10">
    <property type="entry name" value="Trypsin-like serine proteases"/>
    <property type="match status" value="2"/>
</dbReference>
<gene>
    <name evidence="5" type="ORF">WH47_12400</name>
</gene>
<dbReference type="InterPro" id="IPR001314">
    <property type="entry name" value="Peptidase_S1A"/>
</dbReference>
<evidence type="ECO:0000256" key="3">
    <source>
        <dbReference type="RuleBase" id="RU363034"/>
    </source>
</evidence>
<keyword evidence="6" id="KW-1185">Reference proteome</keyword>
<keyword evidence="3" id="KW-0378">Hydrolase</keyword>
<dbReference type="SMART" id="SM00020">
    <property type="entry name" value="Tryp_SPc"/>
    <property type="match status" value="1"/>
</dbReference>
<dbReference type="OrthoDB" id="9448935at2759"/>
<dbReference type="PRINTS" id="PR00722">
    <property type="entry name" value="CHYMOTRYPSIN"/>
</dbReference>
<name>A0A0L7R815_9HYME</name>
<dbReference type="Pfam" id="PF00089">
    <property type="entry name" value="Trypsin"/>
    <property type="match status" value="2"/>
</dbReference>
<evidence type="ECO:0000313" key="5">
    <source>
        <dbReference type="EMBL" id="KOC66973.1"/>
    </source>
</evidence>
<dbReference type="GO" id="GO:0006508">
    <property type="term" value="P:proteolysis"/>
    <property type="evidence" value="ECO:0007669"/>
    <property type="project" value="UniProtKB-KW"/>
</dbReference>
<dbReference type="FunFam" id="2.40.10.10:FF:000068">
    <property type="entry name" value="transmembrane protease serine 2"/>
    <property type="match status" value="1"/>
</dbReference>
<evidence type="ECO:0000256" key="2">
    <source>
        <dbReference type="ARBA" id="ARBA00024195"/>
    </source>
</evidence>
<protein>
    <submittedName>
        <fullName evidence="5">Ovochymase-2</fullName>
    </submittedName>
</protein>